<reference evidence="4" key="2">
    <citation type="submission" date="2014-05" db="EMBL/GenBank/DDBJ databases">
        <title>The genome sequences of chimpanzee malaria parasites reveal the path to human adaptation.</title>
        <authorList>
            <person name="Otto T.D."/>
            <person name="Rayner J.C."/>
            <person name="Boehme U."/>
            <person name="Pain A."/>
            <person name="Spottiswoode N."/>
            <person name="Sanders M."/>
            <person name="Quail M."/>
            <person name="Ollomo B."/>
            <person name="Renaud F."/>
            <person name="Thomas A.W."/>
            <person name="Prugnolle F."/>
            <person name="Conway D.J."/>
            <person name="Newbold C."/>
            <person name="Berriman M."/>
        </authorList>
    </citation>
    <scope>NUCLEOTIDE SEQUENCE [LARGE SCALE GENOMIC DNA]</scope>
    <source>
        <strain evidence="4">CDC</strain>
    </source>
</reference>
<name>A0A060RQV9_PLARE</name>
<dbReference type="AlphaFoldDB" id="A0A060RQV9"/>
<proteinExistence type="predicted"/>
<feature type="transmembrane region" description="Helical" evidence="3">
    <location>
        <begin position="733"/>
        <end position="753"/>
    </location>
</feature>
<keyword evidence="5" id="KW-1185">Reference proteome</keyword>
<feature type="transmembrane region" description="Helical" evidence="3">
    <location>
        <begin position="47"/>
        <end position="66"/>
    </location>
</feature>
<organism evidence="4 5">
    <name type="scientific">Plasmodium reichenowi</name>
    <dbReference type="NCBI Taxonomy" id="5854"/>
    <lineage>
        <taxon>Eukaryota</taxon>
        <taxon>Sar</taxon>
        <taxon>Alveolata</taxon>
        <taxon>Apicomplexa</taxon>
        <taxon>Aconoidasida</taxon>
        <taxon>Haemosporida</taxon>
        <taxon>Plasmodiidae</taxon>
        <taxon>Plasmodium</taxon>
        <taxon>Plasmodium (Laverania)</taxon>
    </lineage>
</organism>
<feature type="region of interest" description="Disordered" evidence="2">
    <location>
        <begin position="229"/>
        <end position="274"/>
    </location>
</feature>
<reference evidence="4" key="1">
    <citation type="submission" date="2014-01" db="EMBL/GenBank/DDBJ databases">
        <authorList>
            <person name="Aslett M."/>
        </authorList>
    </citation>
    <scope>NUCLEOTIDE SEQUENCE</scope>
    <source>
        <strain evidence="4">CDC</strain>
    </source>
</reference>
<feature type="compositionally biased region" description="Low complexity" evidence="2">
    <location>
        <begin position="244"/>
        <end position="274"/>
    </location>
</feature>
<evidence type="ECO:0000256" key="1">
    <source>
        <dbReference type="SAM" id="Coils"/>
    </source>
</evidence>
<keyword evidence="3" id="KW-1133">Transmembrane helix</keyword>
<accession>A0A060RQV9</accession>
<dbReference type="EMBL" id="HG810768">
    <property type="protein sequence ID" value="CDO63713.1"/>
    <property type="molecule type" value="Genomic_DNA"/>
</dbReference>
<evidence type="ECO:0000256" key="3">
    <source>
        <dbReference type="SAM" id="Phobius"/>
    </source>
</evidence>
<evidence type="ECO:0000313" key="5">
    <source>
        <dbReference type="Proteomes" id="UP000027581"/>
    </source>
</evidence>
<evidence type="ECO:0000256" key="2">
    <source>
        <dbReference type="SAM" id="MobiDB-lite"/>
    </source>
</evidence>
<gene>
    <name evidence="4" type="ORF">PRCDC_0722900</name>
</gene>
<keyword evidence="1" id="KW-0175">Coiled coil</keyword>
<evidence type="ECO:0000313" key="4">
    <source>
        <dbReference type="EMBL" id="CDO63713.1"/>
    </source>
</evidence>
<protein>
    <submittedName>
        <fullName evidence="4">Uncharacterized protein</fullName>
    </submittedName>
</protein>
<dbReference type="VEuPathDB" id="PlasmoDB:PRG01_0531600"/>
<dbReference type="VEuPathDB" id="PlasmoDB:PRCDC_0722900"/>
<feature type="coiled-coil region" evidence="1">
    <location>
        <begin position="133"/>
        <end position="163"/>
    </location>
</feature>
<keyword evidence="3" id="KW-0812">Transmembrane</keyword>
<sequence>MVNKNDIVEKSNNIYFSNNEYIIDRKNKYNLVNIKKTKCNTKQNNCTFLFVLISFACVILLFCNVYEAPFINNDHFLISYCMRTRSLYESEILHQESYHNDLLQYRNPHKNVQQTVSDTTFHKNNLLNSVGNHRNVNDTLSHVKNKVDNLNNTNEKLKNKKLESPEGIYSNPEKKIKEEKFQGHNNVSKGAHSSYDELSKTKKINKIQNNLKEKRNRSNDTFYFYNNVNMDEGSKDMTTSSRIDNNNNTNDYYNSNTNVYDNNPNDYYNNNPNDYYDNNPNDYYNNNTNDYYNNYPNDYYNNNPNDHYNNYPNDYYNNNTNDYYNNNTNDYENIMLKKNKETYYDYYPLKRFSSEEELENYLKKNGLRKDHFEKYLQRQFINGEENNKKHNDNDDNYNDIDLSIPNLYTYNNRSEENFYNYMNDNGLTEEHFHEELLKRSVSENDLSNDFILEQSLSSRQREVSIDSILEHTLYKGKNTYKHLLSNTKTRRKYSNTSSIGAFSKSTTNISNASSLSSLNQEDDDEDRDFKRYLLKNNLTEEHFYQELLKYNGGKKKKKKKKKKNKKKNFFGNDQDYNNLSTNFDFEQYKNFLNTDNNIYEETLLNCLVKFVFDDENYLKGKFLRAYLMKEVIIKNDSEEIQNALEFLDIDIIGAHFMTLTQFLHEYEDREEQIKTLIEIFVEELDEQDRVDICKNMIQYMKDNNMDIEAIYESLLDAEFKIPKRVKMILNIKAGMVFGAAIISLILFCCSVFSGGGAFIGLGYVLLAWYISSCVKARNKWTRKRYK</sequence>
<dbReference type="Proteomes" id="UP000027581">
    <property type="component" value="Unassembled WGS sequence"/>
</dbReference>
<keyword evidence="3" id="KW-0472">Membrane</keyword>